<dbReference type="SUPFAM" id="SSF46689">
    <property type="entry name" value="Homeodomain-like"/>
    <property type="match status" value="1"/>
</dbReference>
<keyword evidence="6" id="KW-1185">Reference proteome</keyword>
<dbReference type="PROSITE" id="PS01124">
    <property type="entry name" value="HTH_ARAC_FAMILY_2"/>
    <property type="match status" value="1"/>
</dbReference>
<dbReference type="eggNOG" id="COG2207">
    <property type="taxonomic scope" value="Bacteria"/>
</dbReference>
<dbReference type="OrthoDB" id="2600165at2"/>
<dbReference type="Pfam" id="PF12833">
    <property type="entry name" value="HTH_18"/>
    <property type="match status" value="1"/>
</dbReference>
<dbReference type="Proteomes" id="UP000030111">
    <property type="component" value="Unassembled WGS sequence"/>
</dbReference>
<organism evidence="5 6">
    <name type="scientific">Flavobacterium subsaxonicum WB 4.1-42 = DSM 21790</name>
    <dbReference type="NCBI Taxonomy" id="1121898"/>
    <lineage>
        <taxon>Bacteria</taxon>
        <taxon>Pseudomonadati</taxon>
        <taxon>Bacteroidota</taxon>
        <taxon>Flavobacteriia</taxon>
        <taxon>Flavobacteriales</taxon>
        <taxon>Flavobacteriaceae</taxon>
        <taxon>Flavobacterium</taxon>
    </lineage>
</organism>
<dbReference type="InterPro" id="IPR009057">
    <property type="entry name" value="Homeodomain-like_sf"/>
</dbReference>
<evidence type="ECO:0000313" key="6">
    <source>
        <dbReference type="Proteomes" id="UP000030111"/>
    </source>
</evidence>
<dbReference type="EMBL" id="JRLY01000005">
    <property type="protein sequence ID" value="KGO93277.1"/>
    <property type="molecule type" value="Genomic_DNA"/>
</dbReference>
<reference evidence="5 6" key="1">
    <citation type="submission" date="2013-09" db="EMBL/GenBank/DDBJ databases">
        <authorList>
            <person name="Zeng Z."/>
            <person name="Chen C."/>
        </authorList>
    </citation>
    <scope>NUCLEOTIDE SEQUENCE [LARGE SCALE GENOMIC DNA]</scope>
    <source>
        <strain evidence="5 6">WB 4.1-42</strain>
    </source>
</reference>
<dbReference type="Gene3D" id="1.10.10.60">
    <property type="entry name" value="Homeodomain-like"/>
    <property type="match status" value="2"/>
</dbReference>
<dbReference type="PANTHER" id="PTHR43280">
    <property type="entry name" value="ARAC-FAMILY TRANSCRIPTIONAL REGULATOR"/>
    <property type="match status" value="1"/>
</dbReference>
<keyword evidence="3" id="KW-0804">Transcription</keyword>
<dbReference type="PRINTS" id="PR00032">
    <property type="entry name" value="HTHARAC"/>
</dbReference>
<dbReference type="STRING" id="1121898.GCA_000422725_01994"/>
<keyword evidence="2" id="KW-0238">DNA-binding</keyword>
<sequence>MKKPINGPLILNSISEMHRVMQIPEPEHPLISIVNFSDIASHSEILEHGLVLNVYMIALKKDYKGKVKYGQNYYDFDEGMMSFIAPGQICYQNEPGYEPLDGSMLIFHPDFLRGYALDKNIKDFDFFSYAANEALYLSKKEEVMIEGIFSNIAQEYHSNIDSFSQDVIISHIELVLNYSNRFYNRQFITRKNVNNDLLTKLEQLLENHFNNTQNTGLPTVKHLADSLNVSASYLSDMLRTHTGQNAQQHIHNKLIEKAKEILTTTQLSVSEVAYRLGFEYPQSFSKLFKSKANVSPLEYRKMFN</sequence>
<dbReference type="PANTHER" id="PTHR43280:SF32">
    <property type="entry name" value="TRANSCRIPTIONAL REGULATORY PROTEIN"/>
    <property type="match status" value="1"/>
</dbReference>
<dbReference type="InterPro" id="IPR018060">
    <property type="entry name" value="HTH_AraC"/>
</dbReference>
<dbReference type="AlphaFoldDB" id="A0A0A2MKX0"/>
<dbReference type="RefSeq" id="WP_026990820.1">
    <property type="nucleotide sequence ID" value="NZ_AUGP01000018.1"/>
</dbReference>
<gene>
    <name evidence="5" type="ORF">Q766_08205</name>
</gene>
<evidence type="ECO:0000256" key="3">
    <source>
        <dbReference type="ARBA" id="ARBA00023163"/>
    </source>
</evidence>
<name>A0A0A2MKX0_9FLAO</name>
<proteinExistence type="predicted"/>
<evidence type="ECO:0000256" key="2">
    <source>
        <dbReference type="ARBA" id="ARBA00023125"/>
    </source>
</evidence>
<dbReference type="GO" id="GO:0003700">
    <property type="term" value="F:DNA-binding transcription factor activity"/>
    <property type="evidence" value="ECO:0007669"/>
    <property type="project" value="InterPro"/>
</dbReference>
<evidence type="ECO:0000313" key="5">
    <source>
        <dbReference type="EMBL" id="KGO93277.1"/>
    </source>
</evidence>
<evidence type="ECO:0000256" key="1">
    <source>
        <dbReference type="ARBA" id="ARBA00023015"/>
    </source>
</evidence>
<accession>A0A0A2MKX0</accession>
<dbReference type="InterPro" id="IPR020449">
    <property type="entry name" value="Tscrpt_reg_AraC-type_HTH"/>
</dbReference>
<dbReference type="SMART" id="SM00342">
    <property type="entry name" value="HTH_ARAC"/>
    <property type="match status" value="1"/>
</dbReference>
<dbReference type="GO" id="GO:0043565">
    <property type="term" value="F:sequence-specific DNA binding"/>
    <property type="evidence" value="ECO:0007669"/>
    <property type="project" value="InterPro"/>
</dbReference>
<protein>
    <submittedName>
        <fullName evidence="5">AraC family transcriptional regulator</fullName>
    </submittedName>
</protein>
<keyword evidence="1" id="KW-0805">Transcription regulation</keyword>
<evidence type="ECO:0000259" key="4">
    <source>
        <dbReference type="PROSITE" id="PS01124"/>
    </source>
</evidence>
<comment type="caution">
    <text evidence="5">The sequence shown here is derived from an EMBL/GenBank/DDBJ whole genome shotgun (WGS) entry which is preliminary data.</text>
</comment>
<feature type="domain" description="HTH araC/xylS-type" evidence="4">
    <location>
        <begin position="199"/>
        <end position="302"/>
    </location>
</feature>